<dbReference type="EMBL" id="BGPR01002510">
    <property type="protein sequence ID" value="GBM74686.1"/>
    <property type="molecule type" value="Genomic_DNA"/>
</dbReference>
<organism evidence="1 2">
    <name type="scientific">Araneus ventricosus</name>
    <name type="common">Orbweaver spider</name>
    <name type="synonym">Epeira ventricosa</name>
    <dbReference type="NCBI Taxonomy" id="182803"/>
    <lineage>
        <taxon>Eukaryota</taxon>
        <taxon>Metazoa</taxon>
        <taxon>Ecdysozoa</taxon>
        <taxon>Arthropoda</taxon>
        <taxon>Chelicerata</taxon>
        <taxon>Arachnida</taxon>
        <taxon>Araneae</taxon>
        <taxon>Araneomorphae</taxon>
        <taxon>Entelegynae</taxon>
        <taxon>Araneoidea</taxon>
        <taxon>Araneidae</taxon>
        <taxon>Araneus</taxon>
    </lineage>
</organism>
<name>A0A4Y2ICA3_ARAVE</name>
<reference evidence="1 2" key="1">
    <citation type="journal article" date="2019" name="Sci. Rep.">
        <title>Orb-weaving spider Araneus ventricosus genome elucidates the spidroin gene catalogue.</title>
        <authorList>
            <person name="Kono N."/>
            <person name="Nakamura H."/>
            <person name="Ohtoshi R."/>
            <person name="Moran D.A.P."/>
            <person name="Shinohara A."/>
            <person name="Yoshida Y."/>
            <person name="Fujiwara M."/>
            <person name="Mori M."/>
            <person name="Tomita M."/>
            <person name="Arakawa K."/>
        </authorList>
    </citation>
    <scope>NUCLEOTIDE SEQUENCE [LARGE SCALE GENOMIC DNA]</scope>
</reference>
<gene>
    <name evidence="1" type="ORF">AVEN_77552_1</name>
</gene>
<proteinExistence type="predicted"/>
<keyword evidence="2" id="KW-1185">Reference proteome</keyword>
<evidence type="ECO:0000313" key="2">
    <source>
        <dbReference type="Proteomes" id="UP000499080"/>
    </source>
</evidence>
<evidence type="ECO:0000313" key="1">
    <source>
        <dbReference type="EMBL" id="GBM74686.1"/>
    </source>
</evidence>
<protein>
    <submittedName>
        <fullName evidence="1">Uncharacterized protein</fullName>
    </submittedName>
</protein>
<dbReference type="Proteomes" id="UP000499080">
    <property type="component" value="Unassembled WGS sequence"/>
</dbReference>
<dbReference type="AlphaFoldDB" id="A0A4Y2ICA3"/>
<comment type="caution">
    <text evidence="1">The sequence shown here is derived from an EMBL/GenBank/DDBJ whole genome shotgun (WGS) entry which is preliminary data.</text>
</comment>
<sequence>MKREVCVRTLTLTTEDTWFSSEIQRARMEDPDIRPILKRKLKSADLTSAQEIAQDSHATKRYWALRDTLHLKNGVEMISGRVMMEAHVHGN</sequence>
<accession>A0A4Y2ICA3</accession>
<dbReference type="OrthoDB" id="6515820at2759"/>